<name>A0A2P2PCD9_RHIMU</name>
<organism evidence="1">
    <name type="scientific">Rhizophora mucronata</name>
    <name type="common">Asiatic mangrove</name>
    <dbReference type="NCBI Taxonomy" id="61149"/>
    <lineage>
        <taxon>Eukaryota</taxon>
        <taxon>Viridiplantae</taxon>
        <taxon>Streptophyta</taxon>
        <taxon>Embryophyta</taxon>
        <taxon>Tracheophyta</taxon>
        <taxon>Spermatophyta</taxon>
        <taxon>Magnoliopsida</taxon>
        <taxon>eudicotyledons</taxon>
        <taxon>Gunneridae</taxon>
        <taxon>Pentapetalae</taxon>
        <taxon>rosids</taxon>
        <taxon>fabids</taxon>
        <taxon>Malpighiales</taxon>
        <taxon>Rhizophoraceae</taxon>
        <taxon>Rhizophora</taxon>
    </lineage>
</organism>
<dbReference type="AlphaFoldDB" id="A0A2P2PCD9"/>
<dbReference type="EMBL" id="GGEC01071916">
    <property type="protein sequence ID" value="MBX52400.1"/>
    <property type="molecule type" value="Transcribed_RNA"/>
</dbReference>
<evidence type="ECO:0000313" key="1">
    <source>
        <dbReference type="EMBL" id="MBX52400.1"/>
    </source>
</evidence>
<sequence>MQAGKGPYPRIEIVNLIHNLPSQAIYIFSFANKKVTKLKCSKQYCTERLALLNITAGEKYSCFSEVSYNLPRRKNKLFHNKQACIVKGNLKWQ</sequence>
<protein>
    <submittedName>
        <fullName evidence="1">Uncharacterized protein</fullName>
    </submittedName>
</protein>
<proteinExistence type="predicted"/>
<accession>A0A2P2PCD9</accession>
<reference evidence="1" key="1">
    <citation type="submission" date="2018-02" db="EMBL/GenBank/DDBJ databases">
        <title>Rhizophora mucronata_Transcriptome.</title>
        <authorList>
            <person name="Meera S.P."/>
            <person name="Sreeshan A."/>
            <person name="Augustine A."/>
        </authorList>
    </citation>
    <scope>NUCLEOTIDE SEQUENCE</scope>
    <source>
        <tissue evidence="1">Leaf</tissue>
    </source>
</reference>